<feature type="chain" id="PRO_5024983575" evidence="1">
    <location>
        <begin position="22"/>
        <end position="391"/>
    </location>
</feature>
<dbReference type="AlphaFoldDB" id="A0A5K7XCB8"/>
<evidence type="ECO:0000256" key="1">
    <source>
        <dbReference type="SAM" id="SignalP"/>
    </source>
</evidence>
<name>A0A5K7XCB8_9BACT</name>
<keyword evidence="1" id="KW-0732">Signal</keyword>
<keyword evidence="3" id="KW-1185">Reference proteome</keyword>
<proteinExistence type="predicted"/>
<dbReference type="RefSeq" id="WP_152099344.1">
    <property type="nucleotide sequence ID" value="NZ_AP021861.1"/>
</dbReference>
<evidence type="ECO:0000313" key="3">
    <source>
        <dbReference type="Proteomes" id="UP000326837"/>
    </source>
</evidence>
<accession>A0A5K7XCB8</accession>
<sequence length="391" mass="43964">MRRCSHLLTFVLLLLATPTVAEELELRTTLLIDSPYFDDARVEQEIVQRIEAGLYEGYKVDLCIDDPSQCDCPLFDKYRQEGEETPILIIKTSEWAELPAPVRDAAIREIKYYTWGHPKRVDSPRDVLIAENPLRTSPLTLLSPHSGAAYLQFIGAQSRKGGLGENAYGPNCWYHAIAAIADSQSRYAQSRLLKPAEWSEPRFMGPVEFRHHMQHFVEVETPQFGDVIRYYTDEPIFDGSRGIANGEKHAAVYIGAESWLDKNGDRQTRPIALTKNGRNELSFLMFQDVAGLDSEYLKPPTSVSAPSTSVPLKRGFFRVKPRSDIQDPAASGEPAVAYDAYMVDTRNMADRWLFLAGLQKPANSGDRFGGFPKEWLTLDVGTTQCRVIATQ</sequence>
<organism evidence="2 3">
    <name type="scientific">Lacipirellula parvula</name>
    <dbReference type="NCBI Taxonomy" id="2650471"/>
    <lineage>
        <taxon>Bacteria</taxon>
        <taxon>Pseudomonadati</taxon>
        <taxon>Planctomycetota</taxon>
        <taxon>Planctomycetia</taxon>
        <taxon>Pirellulales</taxon>
        <taxon>Lacipirellulaceae</taxon>
        <taxon>Lacipirellula</taxon>
    </lineage>
</organism>
<dbReference type="KEGG" id="lpav:PLANPX_3214"/>
<evidence type="ECO:0000313" key="2">
    <source>
        <dbReference type="EMBL" id="BBO33602.1"/>
    </source>
</evidence>
<dbReference type="EMBL" id="AP021861">
    <property type="protein sequence ID" value="BBO33602.1"/>
    <property type="molecule type" value="Genomic_DNA"/>
</dbReference>
<dbReference type="Proteomes" id="UP000326837">
    <property type="component" value="Chromosome"/>
</dbReference>
<gene>
    <name evidence="2" type="ORF">PLANPX_3214</name>
</gene>
<feature type="signal peptide" evidence="1">
    <location>
        <begin position="1"/>
        <end position="21"/>
    </location>
</feature>
<reference evidence="3" key="1">
    <citation type="submission" date="2019-10" db="EMBL/GenBank/DDBJ databases">
        <title>Lacipirellula parvula gen. nov., sp. nov., representing a lineage of planctomycetes widespread in freshwater anoxic habitats, and description of the family Lacipirellulaceae.</title>
        <authorList>
            <person name="Dedysh S.N."/>
            <person name="Kulichevskaya I.S."/>
            <person name="Beletsky A.V."/>
            <person name="Rakitin A.L."/>
            <person name="Mardanov A.V."/>
            <person name="Ivanova A.A."/>
            <person name="Saltykova V.X."/>
            <person name="Rijpstra W.I.C."/>
            <person name="Sinninghe Damste J.S."/>
            <person name="Ravin N.V."/>
        </authorList>
    </citation>
    <scope>NUCLEOTIDE SEQUENCE [LARGE SCALE GENOMIC DNA]</scope>
    <source>
        <strain evidence="3">PX69</strain>
    </source>
</reference>
<protein>
    <submittedName>
        <fullName evidence="2">Uncharacterized protein</fullName>
    </submittedName>
</protein>